<feature type="domain" description="Methyltransferase" evidence="6">
    <location>
        <begin position="107"/>
        <end position="206"/>
    </location>
</feature>
<gene>
    <name evidence="7" type="ORF">BU26DRAFT_517611</name>
</gene>
<sequence>MSEQRSTDEMINAYRDSAHTGDPSPEHLPWYVKEVQDLDPKAQELFEKYSKVPADEVAAHIKKCRDTAFKVYPYPCLGRFAFLELSISLSPKYPEILQRIKNGDKYLDIGCCVGQDIRKLASDGAPSENMYGSDLQQEFMDIGYDLFLDKSTLKSTFIAADILNPESGLKQLEGQIDIIHAASFFHLFDWDESVTAMKQAVRLLKAKPGSMLVGRQIGNAEAGARAGSRTNKQRYRHNQESFEKMWKQVGEETGTNWNVDARLSSEDLFKLGLAAGVKADFIPPDTRWLSFTVTRV</sequence>
<dbReference type="SUPFAM" id="SSF53335">
    <property type="entry name" value="S-adenosyl-L-methionine-dependent methyltransferases"/>
    <property type="match status" value="1"/>
</dbReference>
<protein>
    <recommendedName>
        <fullName evidence="6">Methyltransferase domain-containing protein</fullName>
    </recommendedName>
</protein>
<evidence type="ECO:0000256" key="4">
    <source>
        <dbReference type="ARBA" id="ARBA00038314"/>
    </source>
</evidence>
<evidence type="ECO:0000256" key="3">
    <source>
        <dbReference type="ARBA" id="ARBA00022691"/>
    </source>
</evidence>
<keyword evidence="3" id="KW-0949">S-adenosyl-L-methionine</keyword>
<reference evidence="7" key="1">
    <citation type="journal article" date="2020" name="Stud. Mycol.">
        <title>101 Dothideomycetes genomes: a test case for predicting lifestyles and emergence of pathogens.</title>
        <authorList>
            <person name="Haridas S."/>
            <person name="Albert R."/>
            <person name="Binder M."/>
            <person name="Bloem J."/>
            <person name="Labutti K."/>
            <person name="Salamov A."/>
            <person name="Andreopoulos B."/>
            <person name="Baker S."/>
            <person name="Barry K."/>
            <person name="Bills G."/>
            <person name="Bluhm B."/>
            <person name="Cannon C."/>
            <person name="Castanera R."/>
            <person name="Culley D."/>
            <person name="Daum C."/>
            <person name="Ezra D."/>
            <person name="Gonzalez J."/>
            <person name="Henrissat B."/>
            <person name="Kuo A."/>
            <person name="Liang C."/>
            <person name="Lipzen A."/>
            <person name="Lutzoni F."/>
            <person name="Magnuson J."/>
            <person name="Mondo S."/>
            <person name="Nolan M."/>
            <person name="Ohm R."/>
            <person name="Pangilinan J."/>
            <person name="Park H.-J."/>
            <person name="Ramirez L."/>
            <person name="Alfaro M."/>
            <person name="Sun H."/>
            <person name="Tritt A."/>
            <person name="Yoshinaga Y."/>
            <person name="Zwiers L.-H."/>
            <person name="Turgeon B."/>
            <person name="Goodwin S."/>
            <person name="Spatafora J."/>
            <person name="Crous P."/>
            <person name="Grigoriev I."/>
        </authorList>
    </citation>
    <scope>NUCLEOTIDE SEQUENCE</scope>
    <source>
        <strain evidence="7">CBS 122368</strain>
    </source>
</reference>
<feature type="region of interest" description="Disordered" evidence="5">
    <location>
        <begin position="1"/>
        <end position="26"/>
    </location>
</feature>
<comment type="pathway">
    <text evidence="1">Secondary metabolite biosynthesis.</text>
</comment>
<dbReference type="AlphaFoldDB" id="A0A6A6IJR3"/>
<name>A0A6A6IJR3_9PLEO</name>
<evidence type="ECO:0000256" key="2">
    <source>
        <dbReference type="ARBA" id="ARBA00022679"/>
    </source>
</evidence>
<dbReference type="InterPro" id="IPR029063">
    <property type="entry name" value="SAM-dependent_MTases_sf"/>
</dbReference>
<dbReference type="GeneID" id="54581943"/>
<dbReference type="PANTHER" id="PTHR35897">
    <property type="entry name" value="METHYLTRANSFERASE AUSD"/>
    <property type="match status" value="1"/>
</dbReference>
<dbReference type="InterPro" id="IPR041698">
    <property type="entry name" value="Methyltransf_25"/>
</dbReference>
<dbReference type="GO" id="GO:0016740">
    <property type="term" value="F:transferase activity"/>
    <property type="evidence" value="ECO:0007669"/>
    <property type="project" value="UniProtKB-KW"/>
</dbReference>
<dbReference type="InterPro" id="IPR051654">
    <property type="entry name" value="Meroterpenoid_MTases"/>
</dbReference>
<keyword evidence="8" id="KW-1185">Reference proteome</keyword>
<keyword evidence="2" id="KW-0808">Transferase</keyword>
<evidence type="ECO:0000256" key="1">
    <source>
        <dbReference type="ARBA" id="ARBA00005179"/>
    </source>
</evidence>
<dbReference type="Proteomes" id="UP000800094">
    <property type="component" value="Unassembled WGS sequence"/>
</dbReference>
<evidence type="ECO:0000256" key="5">
    <source>
        <dbReference type="SAM" id="MobiDB-lite"/>
    </source>
</evidence>
<dbReference type="Pfam" id="PF13649">
    <property type="entry name" value="Methyltransf_25"/>
    <property type="match status" value="1"/>
</dbReference>
<proteinExistence type="inferred from homology"/>
<comment type="similarity">
    <text evidence="4">Belongs to the class I-like SAM-binding methyltransferase superfamily.</text>
</comment>
<dbReference type="RefSeq" id="XP_033685839.1">
    <property type="nucleotide sequence ID" value="XM_033828613.1"/>
</dbReference>
<evidence type="ECO:0000259" key="6">
    <source>
        <dbReference type="Pfam" id="PF13649"/>
    </source>
</evidence>
<organism evidence="7 8">
    <name type="scientific">Trematosphaeria pertusa</name>
    <dbReference type="NCBI Taxonomy" id="390896"/>
    <lineage>
        <taxon>Eukaryota</taxon>
        <taxon>Fungi</taxon>
        <taxon>Dikarya</taxon>
        <taxon>Ascomycota</taxon>
        <taxon>Pezizomycotina</taxon>
        <taxon>Dothideomycetes</taxon>
        <taxon>Pleosporomycetidae</taxon>
        <taxon>Pleosporales</taxon>
        <taxon>Massarineae</taxon>
        <taxon>Trematosphaeriaceae</taxon>
        <taxon>Trematosphaeria</taxon>
    </lineage>
</organism>
<dbReference type="EMBL" id="ML987193">
    <property type="protein sequence ID" value="KAF2250835.1"/>
    <property type="molecule type" value="Genomic_DNA"/>
</dbReference>
<dbReference type="PANTHER" id="PTHR35897:SF1">
    <property type="entry name" value="METHYLTRANSFERASE AUSD"/>
    <property type="match status" value="1"/>
</dbReference>
<dbReference type="Gene3D" id="3.40.50.150">
    <property type="entry name" value="Vaccinia Virus protein VP39"/>
    <property type="match status" value="1"/>
</dbReference>
<evidence type="ECO:0000313" key="8">
    <source>
        <dbReference type="Proteomes" id="UP000800094"/>
    </source>
</evidence>
<evidence type="ECO:0000313" key="7">
    <source>
        <dbReference type="EMBL" id="KAF2250835.1"/>
    </source>
</evidence>
<dbReference type="OrthoDB" id="2094832at2759"/>
<accession>A0A6A6IJR3</accession>